<dbReference type="RefSeq" id="WP_006119620.1">
    <property type="nucleotide sequence ID" value="NZ_AHIE01000018.1"/>
</dbReference>
<dbReference type="PANTHER" id="PTHR10584">
    <property type="entry name" value="SUGAR KINASE"/>
    <property type="match status" value="1"/>
</dbReference>
<dbReference type="STRING" id="660596.DSJ_11735"/>
<evidence type="ECO:0000259" key="3">
    <source>
        <dbReference type="Pfam" id="PF00294"/>
    </source>
</evidence>
<evidence type="ECO:0000256" key="1">
    <source>
        <dbReference type="ARBA" id="ARBA00022679"/>
    </source>
</evidence>
<accession>H3RDV9</accession>
<evidence type="ECO:0000313" key="6">
    <source>
        <dbReference type="Proteomes" id="UP000005050"/>
    </source>
</evidence>
<dbReference type="PATRIC" id="fig|660596.6.peg.2265"/>
<reference evidence="5" key="2">
    <citation type="submission" date="2012-01" db="EMBL/GenBank/DDBJ databases">
        <authorList>
            <person name="Biehl B.S."/>
            <person name="Ding Y."/>
            <person name="Dugan-Rocha S.P."/>
            <person name="Gibbs R.A."/>
            <person name="Glasner J.D."/>
            <person name="Kovar C."/>
            <person name="Muzny D.M."/>
            <person name="Neeno-Eckwall E.C."/>
            <person name="Perna N.T."/>
            <person name="Qin X."/>
            <person name="von Bodman S.B."/>
            <person name="Weinstock G.M."/>
        </authorList>
    </citation>
    <scope>NUCLEOTIDE SEQUENCE</scope>
    <source>
        <strain evidence="5">DC283</strain>
    </source>
</reference>
<keyword evidence="7" id="KW-1185">Reference proteome</keyword>
<evidence type="ECO:0000256" key="2">
    <source>
        <dbReference type="ARBA" id="ARBA00022777"/>
    </source>
</evidence>
<dbReference type="PANTHER" id="PTHR10584:SF166">
    <property type="entry name" value="RIBOKINASE"/>
    <property type="match status" value="1"/>
</dbReference>
<gene>
    <name evidence="5" type="ORF">CKS_2529</name>
    <name evidence="4" type="ORF">DSJ_11735</name>
</gene>
<dbReference type="Gene3D" id="3.40.1190.20">
    <property type="match status" value="1"/>
</dbReference>
<dbReference type="eggNOG" id="COG0524">
    <property type="taxonomic scope" value="Bacteria"/>
</dbReference>
<dbReference type="SUPFAM" id="SSF53613">
    <property type="entry name" value="Ribokinase-like"/>
    <property type="match status" value="1"/>
</dbReference>
<organism evidence="5 6">
    <name type="scientific">Pantoea stewartii subsp. stewartii DC283</name>
    <dbReference type="NCBI Taxonomy" id="660596"/>
    <lineage>
        <taxon>Bacteria</taxon>
        <taxon>Pseudomonadati</taxon>
        <taxon>Pseudomonadota</taxon>
        <taxon>Gammaproteobacteria</taxon>
        <taxon>Enterobacterales</taxon>
        <taxon>Erwiniaceae</taxon>
        <taxon>Pantoea</taxon>
    </lineage>
</organism>
<dbReference type="EMBL" id="CP017581">
    <property type="protein sequence ID" value="ARF49948.1"/>
    <property type="molecule type" value="Genomic_DNA"/>
</dbReference>
<dbReference type="Proteomes" id="UP000005050">
    <property type="component" value="Unassembled WGS sequence"/>
</dbReference>
<dbReference type="InterPro" id="IPR029056">
    <property type="entry name" value="Ribokinase-like"/>
</dbReference>
<dbReference type="GO" id="GO:0016301">
    <property type="term" value="F:kinase activity"/>
    <property type="evidence" value="ECO:0007669"/>
    <property type="project" value="UniProtKB-KW"/>
</dbReference>
<sequence length="362" mass="39292">MATRSGILAAGVMLVDYVHRISHWPEQGWLTEIQHSEKAAGGAPLNVLLTLSRMQCTLPLAAIGLLGNDADGDFLLAMMKAAQIDYRLVQRTDDKPTAMTQVMTAPDGQRTFFFSPGANSLLDRPHFAAVDDTQRIFHLGYLLLLETLDGVDSEFGTRSARLLAHMQQRGYFTSLDLASRAGYFTSLDLASRAGDYRPQVLPALRWLDYLVINELEAQALSGVLLRDGRGIQPPAAFARAAQWLAEQGVRQRVVIHAPEGAWGREADGEGVWQPAWQLAPDAIVGSVGAGDAFCAGVLFASHEGEDMVSTLKLAHTCACFNLRAANATDGIRPLRDMREWMAQAVCVESPSPSGLTTSAEKT</sequence>
<evidence type="ECO:0000313" key="4">
    <source>
        <dbReference type="EMBL" id="ARF49948.1"/>
    </source>
</evidence>
<dbReference type="Proteomes" id="UP000192380">
    <property type="component" value="Chromosome"/>
</dbReference>
<dbReference type="GO" id="GO:0005829">
    <property type="term" value="C:cytosol"/>
    <property type="evidence" value="ECO:0007669"/>
    <property type="project" value="TreeGrafter"/>
</dbReference>
<dbReference type="AlphaFoldDB" id="H3RDV9"/>
<reference evidence="5 6" key="1">
    <citation type="journal article" date="2012" name="Mol. Microbiol.">
        <title>The genetic and structural basis of two distinct terminal side branch residues in stewartan and amylovoran exopolysaccharides and their potential role in host adaptation.</title>
        <authorList>
            <person name="Wang X."/>
            <person name="Yang F."/>
            <person name="von Bodman S.B."/>
        </authorList>
    </citation>
    <scope>NUCLEOTIDE SEQUENCE [LARGE SCALE GENOMIC DNA]</scope>
    <source>
        <strain evidence="5 6">DC283</strain>
    </source>
</reference>
<feature type="domain" description="Carbohydrate kinase PfkB" evidence="3">
    <location>
        <begin position="27"/>
        <end position="329"/>
    </location>
</feature>
<evidence type="ECO:0000313" key="5">
    <source>
        <dbReference type="EMBL" id="EHU00302.1"/>
    </source>
</evidence>
<dbReference type="InterPro" id="IPR011611">
    <property type="entry name" value="PfkB_dom"/>
</dbReference>
<evidence type="ECO:0000313" key="7">
    <source>
        <dbReference type="Proteomes" id="UP000192380"/>
    </source>
</evidence>
<dbReference type="OrthoDB" id="9813569at2"/>
<protein>
    <submittedName>
        <fullName evidence="5">Putative carbohydrate kinase</fullName>
    </submittedName>
    <submittedName>
        <fullName evidence="4">Sugar kinase</fullName>
    </submittedName>
</protein>
<dbReference type="KEGG" id="pstw:DSJ_11735"/>
<keyword evidence="1" id="KW-0808">Transferase</keyword>
<keyword evidence="2 5" id="KW-0418">Kinase</keyword>
<reference evidence="4 7" key="3">
    <citation type="submission" date="2016-10" db="EMBL/GenBank/DDBJ databases">
        <title>Complete Genome Assembly of Pantoea stewartii subsp. stewartii DC283, a Corn Pathogen.</title>
        <authorList>
            <person name="Duong D.A."/>
            <person name="Stevens A.M."/>
            <person name="Jensen R.V."/>
        </authorList>
    </citation>
    <scope>NUCLEOTIDE SEQUENCE [LARGE SCALE GENOMIC DNA]</scope>
    <source>
        <strain evidence="4 7">DC283</strain>
    </source>
</reference>
<dbReference type="EMBL" id="AHIE01000018">
    <property type="protein sequence ID" value="EHU00302.1"/>
    <property type="molecule type" value="Genomic_DNA"/>
</dbReference>
<name>H3RDV9_PANSE</name>
<dbReference type="Pfam" id="PF00294">
    <property type="entry name" value="PfkB"/>
    <property type="match status" value="1"/>
</dbReference>
<proteinExistence type="predicted"/>